<protein>
    <submittedName>
        <fullName evidence="1">Unannotated protein</fullName>
    </submittedName>
</protein>
<proteinExistence type="predicted"/>
<dbReference type="AlphaFoldDB" id="A0A6J6EC25"/>
<accession>A0A6J6EC25</accession>
<organism evidence="1">
    <name type="scientific">freshwater metagenome</name>
    <dbReference type="NCBI Taxonomy" id="449393"/>
    <lineage>
        <taxon>unclassified sequences</taxon>
        <taxon>metagenomes</taxon>
        <taxon>ecological metagenomes</taxon>
    </lineage>
</organism>
<gene>
    <name evidence="1" type="ORF">UFOPK1643_00879</name>
</gene>
<dbReference type="EMBL" id="CAEZTK010000073">
    <property type="protein sequence ID" value="CAB4572889.1"/>
    <property type="molecule type" value="Genomic_DNA"/>
</dbReference>
<evidence type="ECO:0000313" key="1">
    <source>
        <dbReference type="EMBL" id="CAB4572889.1"/>
    </source>
</evidence>
<name>A0A6J6EC25_9ZZZZ</name>
<reference evidence="1" key="1">
    <citation type="submission" date="2020-05" db="EMBL/GenBank/DDBJ databases">
        <authorList>
            <person name="Chiriac C."/>
            <person name="Salcher M."/>
            <person name="Ghai R."/>
            <person name="Kavagutti S V."/>
        </authorList>
    </citation>
    <scope>NUCLEOTIDE SEQUENCE</scope>
</reference>
<sequence>MYYGDVAIVRHEGASGKSKYAKVANSQVSFLLWTGKTPGQLG</sequence>